<evidence type="ECO:0000256" key="11">
    <source>
        <dbReference type="PIRSR" id="PIRSR605002-2"/>
    </source>
</evidence>
<dbReference type="Gene3D" id="3.40.50.1000">
    <property type="entry name" value="HAD superfamily/HAD-like"/>
    <property type="match status" value="1"/>
</dbReference>
<dbReference type="GO" id="GO:0009298">
    <property type="term" value="P:GDP-mannose biosynthetic process"/>
    <property type="evidence" value="ECO:0007669"/>
    <property type="project" value="InterPro"/>
</dbReference>
<dbReference type="InterPro" id="IPR051158">
    <property type="entry name" value="Metallophosphoesterase_sf"/>
</dbReference>
<dbReference type="InterPro" id="IPR004843">
    <property type="entry name" value="Calcineurin-like_PHP"/>
</dbReference>
<dbReference type="PANTHER" id="PTHR31302:SF20">
    <property type="entry name" value="CONSERVED PROTEIN"/>
    <property type="match status" value="1"/>
</dbReference>
<dbReference type="Gene3D" id="3.30.1240.20">
    <property type="match status" value="1"/>
</dbReference>
<proteinExistence type="inferred from homology"/>
<name>A0A914E0J0_9BILA</name>
<keyword evidence="8 12" id="KW-0460">Magnesium</keyword>
<evidence type="ECO:0000256" key="9">
    <source>
        <dbReference type="ARBA" id="ARBA00023235"/>
    </source>
</evidence>
<dbReference type="SFLD" id="SFLDG01143">
    <property type="entry name" value="C2.B.3:_Phosphomannomutase_Lik"/>
    <property type="match status" value="1"/>
</dbReference>
<dbReference type="InterPro" id="IPR029052">
    <property type="entry name" value="Metallo-depent_PP-like"/>
</dbReference>
<evidence type="ECO:0000256" key="7">
    <source>
        <dbReference type="ARBA" id="ARBA00022723"/>
    </source>
</evidence>
<dbReference type="NCBIfam" id="TIGR01484">
    <property type="entry name" value="HAD-SF-IIB"/>
    <property type="match status" value="1"/>
</dbReference>
<dbReference type="GO" id="GO:0046872">
    <property type="term" value="F:metal ion binding"/>
    <property type="evidence" value="ECO:0007669"/>
    <property type="project" value="UniProtKB-KW"/>
</dbReference>
<dbReference type="GO" id="GO:0004615">
    <property type="term" value="F:phosphomannomutase activity"/>
    <property type="evidence" value="ECO:0007669"/>
    <property type="project" value="UniProtKB-EC"/>
</dbReference>
<comment type="subcellular location">
    <subcellularLocation>
        <location evidence="1">Cytoplasm</location>
    </subcellularLocation>
</comment>
<dbReference type="InterPro" id="IPR006379">
    <property type="entry name" value="HAD-SF_hydro_IIB"/>
</dbReference>
<dbReference type="GO" id="GO:0009245">
    <property type="term" value="P:lipid A biosynthetic process"/>
    <property type="evidence" value="ECO:0007669"/>
    <property type="project" value="TreeGrafter"/>
</dbReference>
<dbReference type="Pfam" id="PF00149">
    <property type="entry name" value="Metallophos"/>
    <property type="match status" value="1"/>
</dbReference>
<dbReference type="InterPro" id="IPR036412">
    <property type="entry name" value="HAD-like_sf"/>
</dbReference>
<evidence type="ECO:0000259" key="13">
    <source>
        <dbReference type="Pfam" id="PF00149"/>
    </source>
</evidence>
<dbReference type="Gene3D" id="3.60.21.10">
    <property type="match status" value="1"/>
</dbReference>
<comment type="cofactor">
    <cofactor evidence="12">
        <name>Mg(2+)</name>
        <dbReference type="ChEBI" id="CHEBI:18420"/>
    </cofactor>
</comment>
<feature type="active site" description="Proton donor/acceptor" evidence="10">
    <location>
        <position position="288"/>
    </location>
</feature>
<evidence type="ECO:0000313" key="14">
    <source>
        <dbReference type="Proteomes" id="UP000887540"/>
    </source>
</evidence>
<evidence type="ECO:0000256" key="2">
    <source>
        <dbReference type="ARBA" id="ARBA00004699"/>
    </source>
</evidence>
<protein>
    <recommendedName>
        <fullName evidence="5">phosphomannomutase</fullName>
        <ecNumber evidence="5">5.4.2.8</ecNumber>
    </recommendedName>
</protein>
<dbReference type="SUPFAM" id="SSF56300">
    <property type="entry name" value="Metallo-dependent phosphatases"/>
    <property type="match status" value="1"/>
</dbReference>
<feature type="active site" description="Nucleophile" evidence="10">
    <location>
        <position position="286"/>
    </location>
</feature>
<feature type="binding site" evidence="12">
    <location>
        <position position="288"/>
    </location>
    <ligand>
        <name>Mg(2+)</name>
        <dbReference type="ChEBI" id="CHEBI:18420"/>
        <label>1</label>
    </ligand>
</feature>
<feature type="binding site" evidence="11">
    <location>
        <position position="456"/>
    </location>
    <ligand>
        <name>alpha-D-mannose 1-phosphate</name>
        <dbReference type="ChEBI" id="CHEBI:58409"/>
    </ligand>
</feature>
<feature type="domain" description="Calcineurin-like phosphoesterase" evidence="13">
    <location>
        <begin position="15"/>
        <end position="181"/>
    </location>
</feature>
<feature type="binding site" evidence="12">
    <location>
        <position position="286"/>
    </location>
    <ligand>
        <name>Mg(2+)</name>
        <dbReference type="ChEBI" id="CHEBI:18420"/>
        <label>1</label>
    </ligand>
</feature>
<dbReference type="GO" id="GO:0005737">
    <property type="term" value="C:cytoplasm"/>
    <property type="evidence" value="ECO:0007669"/>
    <property type="project" value="UniProtKB-SubCell"/>
</dbReference>
<evidence type="ECO:0000256" key="12">
    <source>
        <dbReference type="PIRSR" id="PIRSR605002-3"/>
    </source>
</evidence>
<dbReference type="SUPFAM" id="SSF56784">
    <property type="entry name" value="HAD-like"/>
    <property type="match status" value="1"/>
</dbReference>
<evidence type="ECO:0000256" key="6">
    <source>
        <dbReference type="ARBA" id="ARBA00022490"/>
    </source>
</evidence>
<evidence type="ECO:0000256" key="5">
    <source>
        <dbReference type="ARBA" id="ARBA00012730"/>
    </source>
</evidence>
<dbReference type="SFLD" id="SFLDG01140">
    <property type="entry name" value="C2.B:_Phosphomannomutase_and_P"/>
    <property type="match status" value="1"/>
</dbReference>
<dbReference type="InterPro" id="IPR043169">
    <property type="entry name" value="PMM_cap"/>
</dbReference>
<dbReference type="WBParaSite" id="ACRNAN_scaffold4690.g31218.t1">
    <property type="protein sequence ID" value="ACRNAN_scaffold4690.g31218.t1"/>
    <property type="gene ID" value="ACRNAN_scaffold4690.g31218"/>
</dbReference>
<keyword evidence="14" id="KW-1185">Reference proteome</keyword>
<comment type="similarity">
    <text evidence="3">Belongs to the eukaryotic PMM family.</text>
</comment>
<evidence type="ECO:0000256" key="8">
    <source>
        <dbReference type="ARBA" id="ARBA00022842"/>
    </source>
</evidence>
<keyword evidence="6" id="KW-0963">Cytoplasm</keyword>
<dbReference type="InterPro" id="IPR005002">
    <property type="entry name" value="PMM"/>
</dbReference>
<comment type="pathway">
    <text evidence="2">Nucleotide-sugar biosynthesis; GDP-alpha-D-mannose biosynthesis; alpha-D-mannose 1-phosphate from D-fructose 6-phosphate: step 2/2.</text>
</comment>
<accession>A0A914E0J0</accession>
<dbReference type="GO" id="GO:0016020">
    <property type="term" value="C:membrane"/>
    <property type="evidence" value="ECO:0007669"/>
    <property type="project" value="GOC"/>
</dbReference>
<dbReference type="Proteomes" id="UP000887540">
    <property type="component" value="Unplaced"/>
</dbReference>
<evidence type="ECO:0000256" key="3">
    <source>
        <dbReference type="ARBA" id="ARBA00009736"/>
    </source>
</evidence>
<keyword evidence="7 12" id="KW-0479">Metal-binding</keyword>
<feature type="binding site" evidence="11">
    <location>
        <position position="458"/>
    </location>
    <ligand>
        <name>alpha-D-mannose 1-phosphate</name>
        <dbReference type="ChEBI" id="CHEBI:58409"/>
    </ligand>
</feature>
<evidence type="ECO:0000256" key="1">
    <source>
        <dbReference type="ARBA" id="ARBA00004496"/>
    </source>
</evidence>
<feature type="binding site" evidence="11">
    <location>
        <position position="405"/>
    </location>
    <ligand>
        <name>alpha-D-mannose 1-phosphate</name>
        <dbReference type="ChEBI" id="CHEBI:58409"/>
    </ligand>
</feature>
<reference evidence="15" key="1">
    <citation type="submission" date="2022-11" db="UniProtKB">
        <authorList>
            <consortium name="WormBaseParasite"/>
        </authorList>
    </citation>
    <scope>IDENTIFICATION</scope>
</reference>
<comment type="subunit">
    <text evidence="4">Homodimer.</text>
</comment>
<dbReference type="EC" id="5.4.2.8" evidence="5"/>
<organism evidence="14 15">
    <name type="scientific">Acrobeloides nanus</name>
    <dbReference type="NCBI Taxonomy" id="290746"/>
    <lineage>
        <taxon>Eukaryota</taxon>
        <taxon>Metazoa</taxon>
        <taxon>Ecdysozoa</taxon>
        <taxon>Nematoda</taxon>
        <taxon>Chromadorea</taxon>
        <taxon>Rhabditida</taxon>
        <taxon>Tylenchina</taxon>
        <taxon>Cephalobomorpha</taxon>
        <taxon>Cephaloboidea</taxon>
        <taxon>Cephalobidae</taxon>
        <taxon>Acrobeloides</taxon>
    </lineage>
</organism>
<feature type="binding site" evidence="12">
    <location>
        <position position="489"/>
    </location>
    <ligand>
        <name>Mg(2+)</name>
        <dbReference type="ChEBI" id="CHEBI:18420"/>
        <label>1</label>
    </ligand>
</feature>
<sequence length="531" mass="57205">MAPWQRAKQRWVAGLDDLRPDLIVNTGDNLGHPEGLDGVRAALSAFGGIPGVFVHGSNDVHAPAPRNPFRYFTGPSKRHVREERIDTDALDRFLRDDLGWQDLNNAASSIDVAGLRVDAFGVDDAHRHWDDLAALPPLREAQRTAGVADLTLGVTHAPYRRVLDVFDDLGADAIFAGHTHGGQVRIPFAKNALVANCDIPLDQARGLSAWTHHGRTVPLNVSAGLGQSIYAPVRFGCRPEASLLTLVPAPDSSQAAATGGLRRNDGALVISRNGDHMSAPRLVAFDLDDTLAPSKSAIDPRIGDLLVALAQRVEVAIISGGQLGQFRAQVVEKLPDAASTVFDRFHLMPTCGTQYYRLNADGIETIYAHALSDDEKSRALAAVQEEAERLGLWEAEPWGPILEDRGSQITFSALGQQAPLDAKMAWDPTGEKKNALREAVAARIPDLEVRSGGSTSVDITHRGIDKAYGMAQLATQTGISLDEMLFVGDRLDPDGNDYPVLALGVACQAVEGWEDTAVFLEQLIPTLPDAR</sequence>
<dbReference type="InterPro" id="IPR023214">
    <property type="entry name" value="HAD_sf"/>
</dbReference>
<evidence type="ECO:0000256" key="4">
    <source>
        <dbReference type="ARBA" id="ARBA00011738"/>
    </source>
</evidence>
<evidence type="ECO:0000313" key="15">
    <source>
        <dbReference type="WBParaSite" id="ACRNAN_scaffold4690.g31218.t1"/>
    </source>
</evidence>
<dbReference type="Pfam" id="PF03332">
    <property type="entry name" value="PMM"/>
    <property type="match status" value="1"/>
</dbReference>
<evidence type="ECO:0000256" key="10">
    <source>
        <dbReference type="PIRSR" id="PIRSR605002-1"/>
    </source>
</evidence>
<dbReference type="PANTHER" id="PTHR31302">
    <property type="entry name" value="TRANSMEMBRANE PROTEIN WITH METALLOPHOSPHOESTERASE DOMAIN-RELATED"/>
    <property type="match status" value="1"/>
</dbReference>
<keyword evidence="9" id="KW-0413">Isomerase</keyword>
<dbReference type="SFLD" id="SFLDS00003">
    <property type="entry name" value="Haloacid_Dehalogenase"/>
    <property type="match status" value="1"/>
</dbReference>
<dbReference type="GO" id="GO:0008758">
    <property type="term" value="F:UDP-2,3-diacylglucosamine hydrolase activity"/>
    <property type="evidence" value="ECO:0007669"/>
    <property type="project" value="TreeGrafter"/>
</dbReference>
<dbReference type="AlphaFoldDB" id="A0A914E0J0"/>